<dbReference type="Gene3D" id="3.30.160.60">
    <property type="entry name" value="Classic Zinc Finger"/>
    <property type="match status" value="9"/>
</dbReference>
<dbReference type="GO" id="GO:0001228">
    <property type="term" value="F:DNA-binding transcription activator activity, RNA polymerase II-specific"/>
    <property type="evidence" value="ECO:0007669"/>
    <property type="project" value="TreeGrafter"/>
</dbReference>
<dbReference type="FunFam" id="3.30.160.60:FF:000478">
    <property type="entry name" value="Zinc finger protein 133"/>
    <property type="match status" value="2"/>
</dbReference>
<feature type="domain" description="C2H2-type" evidence="9">
    <location>
        <begin position="333"/>
        <end position="360"/>
    </location>
</feature>
<accession>A0A8S4PZG5</accession>
<feature type="domain" description="C2H2-type" evidence="9">
    <location>
        <begin position="445"/>
        <end position="472"/>
    </location>
</feature>
<dbReference type="FunFam" id="3.30.160.60:FF:000630">
    <property type="entry name" value="Zinc finger protein 180"/>
    <property type="match status" value="1"/>
</dbReference>
<keyword evidence="7" id="KW-0539">Nucleus</keyword>
<evidence type="ECO:0000313" key="10">
    <source>
        <dbReference type="EMBL" id="CAH1798871.1"/>
    </source>
</evidence>
<protein>
    <recommendedName>
        <fullName evidence="9">C2H2-type domain-containing protein</fullName>
    </recommendedName>
</protein>
<evidence type="ECO:0000256" key="4">
    <source>
        <dbReference type="ARBA" id="ARBA00022771"/>
    </source>
</evidence>
<keyword evidence="5" id="KW-0862">Zinc</keyword>
<keyword evidence="6" id="KW-0238">DNA-binding</keyword>
<dbReference type="FunFam" id="3.30.160.60:FF:000446">
    <property type="entry name" value="Zinc finger protein"/>
    <property type="match status" value="1"/>
</dbReference>
<feature type="domain" description="C2H2-type" evidence="9">
    <location>
        <begin position="276"/>
        <end position="303"/>
    </location>
</feature>
<dbReference type="InterPro" id="IPR036236">
    <property type="entry name" value="Znf_C2H2_sf"/>
</dbReference>
<feature type="domain" description="C2H2-type" evidence="9">
    <location>
        <begin position="220"/>
        <end position="247"/>
    </location>
</feature>
<dbReference type="FunFam" id="3.30.160.60:FF:001465">
    <property type="entry name" value="Zinc finger protein 560"/>
    <property type="match status" value="1"/>
</dbReference>
<dbReference type="Pfam" id="PF00096">
    <property type="entry name" value="zf-C2H2"/>
    <property type="match status" value="9"/>
</dbReference>
<name>A0A8S4PZG5_OWEFU</name>
<feature type="domain" description="C2H2-type" evidence="9">
    <location>
        <begin position="192"/>
        <end position="219"/>
    </location>
</feature>
<dbReference type="FunFam" id="3.30.160.60:FF:000281">
    <property type="entry name" value="Zinc finger protein 558 isoform X1"/>
    <property type="match status" value="1"/>
</dbReference>
<evidence type="ECO:0000313" key="11">
    <source>
        <dbReference type="Proteomes" id="UP000749559"/>
    </source>
</evidence>
<evidence type="ECO:0000256" key="6">
    <source>
        <dbReference type="ARBA" id="ARBA00023125"/>
    </source>
</evidence>
<dbReference type="SMART" id="SM00355">
    <property type="entry name" value="ZnF_C2H2"/>
    <property type="match status" value="9"/>
</dbReference>
<sequence length="492" mass="56775">MNVEQKHQYINTESDNEEITLQQKHGQHISTLDLQIKKEPVEIATEESQEYACLSQQGSVYEEQPYIKSEYNEDTPFQECGLQMPALNFQVKQEPVEIEEAKEYAWVDQPEYVNNEIVKSEQKYSCTCRDTSMCDEGNLDPVKYQVIQQENFEQVDTDNQNVFSIIDVKSEKHNEQNDTDVISLAKTWRESFKCKDCGKCLTNSSQLKSHMATHTGEKLFRCKLCNKSYSNSKYLKKHNFTHHGDKPFKCKDCDKCFTNASKLESHMRTHTGEKHFKCHDCGKSFGTFSVLKRHIMTHTGEKTFNCLDCDKSYASISGLRSHTKIIHNGEKPFECHICDERFTSASVLMTHIITHTGKKTIEPRDSDQHNNISDLKTPIGTLTGERPYKCKECGKYFSTPSTLKSHMKIHTGQDSFKCPECDKCFISVSNLKKHIRIIHEGEKPFKCRHCDKRFSAASVMVTHMITHTEEDTFKPQDFEKYNSTSLDSIHTI</sequence>
<evidence type="ECO:0000256" key="7">
    <source>
        <dbReference type="ARBA" id="ARBA00023242"/>
    </source>
</evidence>
<evidence type="ECO:0000259" key="9">
    <source>
        <dbReference type="PROSITE" id="PS50157"/>
    </source>
</evidence>
<feature type="domain" description="C2H2-type" evidence="9">
    <location>
        <begin position="388"/>
        <end position="415"/>
    </location>
</feature>
<dbReference type="Proteomes" id="UP000749559">
    <property type="component" value="Unassembled WGS sequence"/>
</dbReference>
<comment type="caution">
    <text evidence="10">The sequence shown here is derived from an EMBL/GenBank/DDBJ whole genome shotgun (WGS) entry which is preliminary data.</text>
</comment>
<proteinExistence type="predicted"/>
<dbReference type="FunFam" id="3.30.160.60:FF:000870">
    <property type="entry name" value="zinc finger protein 197 isoform X1"/>
    <property type="match status" value="1"/>
</dbReference>
<dbReference type="PROSITE" id="PS00028">
    <property type="entry name" value="ZINC_FINGER_C2H2_1"/>
    <property type="match status" value="9"/>
</dbReference>
<dbReference type="GO" id="GO:0000122">
    <property type="term" value="P:negative regulation of transcription by RNA polymerase II"/>
    <property type="evidence" value="ECO:0007669"/>
    <property type="project" value="UniProtKB-ARBA"/>
</dbReference>
<dbReference type="FunFam" id="3.30.160.60:FF:002343">
    <property type="entry name" value="Zinc finger protein 33A"/>
    <property type="match status" value="1"/>
</dbReference>
<keyword evidence="2" id="KW-0479">Metal-binding</keyword>
<dbReference type="InterPro" id="IPR013087">
    <property type="entry name" value="Znf_C2H2_type"/>
</dbReference>
<dbReference type="EMBL" id="CAIIXF020000011">
    <property type="protein sequence ID" value="CAH1798871.1"/>
    <property type="molecule type" value="Genomic_DNA"/>
</dbReference>
<evidence type="ECO:0000256" key="3">
    <source>
        <dbReference type="ARBA" id="ARBA00022737"/>
    </source>
</evidence>
<feature type="domain" description="C2H2-type" evidence="9">
    <location>
        <begin position="416"/>
        <end position="444"/>
    </location>
</feature>
<keyword evidence="11" id="KW-1185">Reference proteome</keyword>
<keyword evidence="3" id="KW-0677">Repeat</keyword>
<evidence type="ECO:0000256" key="5">
    <source>
        <dbReference type="ARBA" id="ARBA00022833"/>
    </source>
</evidence>
<dbReference type="GO" id="GO:0008270">
    <property type="term" value="F:zinc ion binding"/>
    <property type="evidence" value="ECO:0007669"/>
    <property type="project" value="UniProtKB-KW"/>
</dbReference>
<gene>
    <name evidence="10" type="ORF">OFUS_LOCUS22952</name>
</gene>
<evidence type="ECO:0000256" key="8">
    <source>
        <dbReference type="PROSITE-ProRule" id="PRU00042"/>
    </source>
</evidence>
<dbReference type="GO" id="GO:0000978">
    <property type="term" value="F:RNA polymerase II cis-regulatory region sequence-specific DNA binding"/>
    <property type="evidence" value="ECO:0007669"/>
    <property type="project" value="TreeGrafter"/>
</dbReference>
<organism evidence="10 11">
    <name type="scientific">Owenia fusiformis</name>
    <name type="common">Polychaete worm</name>
    <dbReference type="NCBI Taxonomy" id="6347"/>
    <lineage>
        <taxon>Eukaryota</taxon>
        <taxon>Metazoa</taxon>
        <taxon>Spiralia</taxon>
        <taxon>Lophotrochozoa</taxon>
        <taxon>Annelida</taxon>
        <taxon>Polychaeta</taxon>
        <taxon>Sedentaria</taxon>
        <taxon>Canalipalpata</taxon>
        <taxon>Sabellida</taxon>
        <taxon>Oweniida</taxon>
        <taxon>Oweniidae</taxon>
        <taxon>Owenia</taxon>
    </lineage>
</organism>
<feature type="domain" description="C2H2-type" evidence="9">
    <location>
        <begin position="304"/>
        <end position="332"/>
    </location>
</feature>
<reference evidence="10" key="1">
    <citation type="submission" date="2022-03" db="EMBL/GenBank/DDBJ databases">
        <authorList>
            <person name="Martin C."/>
        </authorList>
    </citation>
    <scope>NUCLEOTIDE SEQUENCE</scope>
</reference>
<evidence type="ECO:0000256" key="2">
    <source>
        <dbReference type="ARBA" id="ARBA00022723"/>
    </source>
</evidence>
<dbReference type="OrthoDB" id="40579at2759"/>
<dbReference type="PANTHER" id="PTHR24393">
    <property type="entry name" value="ZINC FINGER PROTEIN"/>
    <property type="match status" value="1"/>
</dbReference>
<keyword evidence="4 8" id="KW-0863">Zinc-finger</keyword>
<dbReference type="PANTHER" id="PTHR24393:SF151">
    <property type="entry name" value="C2H2-TYPE DOMAIN-CONTAINING PROTEIN"/>
    <property type="match status" value="1"/>
</dbReference>
<dbReference type="SUPFAM" id="SSF57667">
    <property type="entry name" value="beta-beta-alpha zinc fingers"/>
    <property type="match status" value="5"/>
</dbReference>
<dbReference type="PROSITE" id="PS50157">
    <property type="entry name" value="ZINC_FINGER_C2H2_2"/>
    <property type="match status" value="9"/>
</dbReference>
<dbReference type="AlphaFoldDB" id="A0A8S4PZG5"/>
<evidence type="ECO:0000256" key="1">
    <source>
        <dbReference type="ARBA" id="ARBA00004123"/>
    </source>
</evidence>
<dbReference type="GO" id="GO:0005634">
    <property type="term" value="C:nucleus"/>
    <property type="evidence" value="ECO:0007669"/>
    <property type="project" value="UniProtKB-SubCell"/>
</dbReference>
<comment type="subcellular location">
    <subcellularLocation>
        <location evidence="1">Nucleus</location>
    </subcellularLocation>
</comment>
<feature type="domain" description="C2H2-type" evidence="9">
    <location>
        <begin position="248"/>
        <end position="275"/>
    </location>
</feature>